<gene>
    <name evidence="1" type="ORF">EDB92DRAFT_1769960</name>
</gene>
<keyword evidence="2" id="KW-1185">Reference proteome</keyword>
<comment type="caution">
    <text evidence="1">The sequence shown here is derived from an EMBL/GenBank/DDBJ whole genome shotgun (WGS) entry which is preliminary data.</text>
</comment>
<dbReference type="Proteomes" id="UP001201163">
    <property type="component" value="Unassembled WGS sequence"/>
</dbReference>
<feature type="non-terminal residue" evidence="1">
    <location>
        <position position="1"/>
    </location>
</feature>
<sequence length="103" mass="12421">PQSFTEYFQAKWMPTVHMWSAVTRRSRVILEEGDTNMLLESYHHVLKLHWLDGTRNRRIDHLIFTLTQRMLPWYYEHRHKHQQIGFEGKNLPKAHKAAIQAKS</sequence>
<proteinExistence type="predicted"/>
<accession>A0AAD4L5E7</accession>
<protein>
    <submittedName>
        <fullName evidence="1">Uncharacterized protein</fullName>
    </submittedName>
</protein>
<evidence type="ECO:0000313" key="2">
    <source>
        <dbReference type="Proteomes" id="UP001201163"/>
    </source>
</evidence>
<dbReference type="EMBL" id="JAKELL010000131">
    <property type="protein sequence ID" value="KAH8980718.1"/>
    <property type="molecule type" value="Genomic_DNA"/>
</dbReference>
<organism evidence="1 2">
    <name type="scientific">Lactarius akahatsu</name>
    <dbReference type="NCBI Taxonomy" id="416441"/>
    <lineage>
        <taxon>Eukaryota</taxon>
        <taxon>Fungi</taxon>
        <taxon>Dikarya</taxon>
        <taxon>Basidiomycota</taxon>
        <taxon>Agaricomycotina</taxon>
        <taxon>Agaricomycetes</taxon>
        <taxon>Russulales</taxon>
        <taxon>Russulaceae</taxon>
        <taxon>Lactarius</taxon>
    </lineage>
</organism>
<reference evidence="1" key="1">
    <citation type="submission" date="2022-01" db="EMBL/GenBank/DDBJ databases">
        <title>Comparative genomics reveals a dynamic genome evolution in the ectomycorrhizal milk-cap (Lactarius) mushrooms.</title>
        <authorList>
            <consortium name="DOE Joint Genome Institute"/>
            <person name="Lebreton A."/>
            <person name="Tang N."/>
            <person name="Kuo A."/>
            <person name="LaButti K."/>
            <person name="Drula E."/>
            <person name="Barry K."/>
            <person name="Clum A."/>
            <person name="Lipzen A."/>
            <person name="Mousain D."/>
            <person name="Ng V."/>
            <person name="Wang R."/>
            <person name="Wang X."/>
            <person name="Dai Y."/>
            <person name="Henrissat B."/>
            <person name="Grigoriev I.V."/>
            <person name="Guerin-Laguette A."/>
            <person name="Yu F."/>
            <person name="Martin F.M."/>
        </authorList>
    </citation>
    <scope>NUCLEOTIDE SEQUENCE</scope>
    <source>
        <strain evidence="1">QP</strain>
    </source>
</reference>
<dbReference type="AlphaFoldDB" id="A0AAD4L5E7"/>
<name>A0AAD4L5E7_9AGAM</name>
<evidence type="ECO:0000313" key="1">
    <source>
        <dbReference type="EMBL" id="KAH8980718.1"/>
    </source>
</evidence>
<feature type="non-terminal residue" evidence="1">
    <location>
        <position position="103"/>
    </location>
</feature>